<reference evidence="9 10" key="1">
    <citation type="submission" date="2018-11" db="EMBL/GenBank/DDBJ databases">
        <title>Photobacterium sp. BEI247 sp. nov., a marine bacterium isolated from Yongle Blue Hole in the South China Sea.</title>
        <authorList>
            <person name="Wang X."/>
        </authorList>
    </citation>
    <scope>NUCLEOTIDE SEQUENCE [LARGE SCALE GENOMIC DNA]</scope>
    <source>
        <strain evidence="10">BEI247</strain>
    </source>
</reference>
<dbReference type="EMBL" id="RJLM01000006">
    <property type="protein sequence ID" value="RWX54686.1"/>
    <property type="molecule type" value="Genomic_DNA"/>
</dbReference>
<evidence type="ECO:0000256" key="8">
    <source>
        <dbReference type="SAM" id="Phobius"/>
    </source>
</evidence>
<protein>
    <submittedName>
        <fullName evidence="9">Branched-chain amino acid ABC transporter permease</fullName>
    </submittedName>
</protein>
<keyword evidence="4" id="KW-1003">Cell membrane</keyword>
<keyword evidence="3" id="KW-0813">Transport</keyword>
<feature type="transmembrane region" description="Helical" evidence="8">
    <location>
        <begin position="176"/>
        <end position="194"/>
    </location>
</feature>
<comment type="caution">
    <text evidence="9">The sequence shown here is derived from an EMBL/GenBank/DDBJ whole genome shotgun (WGS) entry which is preliminary data.</text>
</comment>
<evidence type="ECO:0000256" key="6">
    <source>
        <dbReference type="ARBA" id="ARBA00022989"/>
    </source>
</evidence>
<evidence type="ECO:0000256" key="5">
    <source>
        <dbReference type="ARBA" id="ARBA00022692"/>
    </source>
</evidence>
<dbReference type="GO" id="GO:0005886">
    <property type="term" value="C:plasma membrane"/>
    <property type="evidence" value="ECO:0007669"/>
    <property type="project" value="UniProtKB-SubCell"/>
</dbReference>
<evidence type="ECO:0000256" key="2">
    <source>
        <dbReference type="ARBA" id="ARBA00010735"/>
    </source>
</evidence>
<keyword evidence="7 8" id="KW-0472">Membrane</keyword>
<dbReference type="RefSeq" id="WP_128784955.1">
    <property type="nucleotide sequence ID" value="NZ_JAKJSG010000059.1"/>
</dbReference>
<comment type="similarity">
    <text evidence="2">Belongs to the AzlC family.</text>
</comment>
<evidence type="ECO:0000256" key="3">
    <source>
        <dbReference type="ARBA" id="ARBA00022448"/>
    </source>
</evidence>
<dbReference type="InterPro" id="IPR011606">
    <property type="entry name" value="Brnchd-chn_aa_trnsp_permease"/>
</dbReference>
<evidence type="ECO:0000313" key="10">
    <source>
        <dbReference type="Proteomes" id="UP000287563"/>
    </source>
</evidence>
<dbReference type="OrthoDB" id="3177005at2"/>
<comment type="subcellular location">
    <subcellularLocation>
        <location evidence="1">Cell membrane</location>
        <topology evidence="1">Multi-pass membrane protein</topology>
    </subcellularLocation>
</comment>
<dbReference type="Proteomes" id="UP000287563">
    <property type="component" value="Unassembled WGS sequence"/>
</dbReference>
<dbReference type="Pfam" id="PF03591">
    <property type="entry name" value="AzlC"/>
    <property type="match status" value="1"/>
</dbReference>
<evidence type="ECO:0000313" key="9">
    <source>
        <dbReference type="EMBL" id="RWX54686.1"/>
    </source>
</evidence>
<name>A0A444JNK1_9GAMM</name>
<dbReference type="PANTHER" id="PTHR34979">
    <property type="entry name" value="INNER MEMBRANE PROTEIN YGAZ"/>
    <property type="match status" value="1"/>
</dbReference>
<keyword evidence="5 8" id="KW-0812">Transmembrane</keyword>
<feature type="transmembrane region" description="Helical" evidence="8">
    <location>
        <begin position="64"/>
        <end position="97"/>
    </location>
</feature>
<proteinExistence type="inferred from homology"/>
<accession>A0A444JNK1</accession>
<dbReference type="PANTHER" id="PTHR34979:SF1">
    <property type="entry name" value="INNER MEMBRANE PROTEIN YGAZ"/>
    <property type="match status" value="1"/>
</dbReference>
<evidence type="ECO:0000256" key="1">
    <source>
        <dbReference type="ARBA" id="ARBA00004651"/>
    </source>
</evidence>
<evidence type="ECO:0000256" key="4">
    <source>
        <dbReference type="ARBA" id="ARBA00022475"/>
    </source>
</evidence>
<dbReference type="AlphaFoldDB" id="A0A444JNK1"/>
<keyword evidence="10" id="KW-1185">Reference proteome</keyword>
<feature type="transmembrane region" description="Helical" evidence="8">
    <location>
        <begin position="30"/>
        <end position="52"/>
    </location>
</feature>
<gene>
    <name evidence="9" type="ORF">EDI28_16525</name>
</gene>
<evidence type="ECO:0000256" key="7">
    <source>
        <dbReference type="ARBA" id="ARBA00023136"/>
    </source>
</evidence>
<keyword evidence="6 8" id="KW-1133">Transmembrane helix</keyword>
<sequence length="261" mass="27832">MQTSITTDITDTSNQQQTSQEKRSLFKQGALAVSPLCVAVIPWGLLAGSFAIDIGLDPFQSQALSAIVFAGSAQLVATGLLKVGAGLATILMTTLFITSRHLLYSITMRDKISTLPLKWRIGLGFLLTDELFALCGHQSPKKFNRWYALGAGLWFYICWNLATLAGIVAGKFIPNLDTLGLDFAIAATFIALVVPTVKNASVLVSVVVAMILSVVMQAYNVEGGLMLASLAAMVAGYSYDKYFGNADPNKATAPINKGEDA</sequence>
<feature type="transmembrane region" description="Helical" evidence="8">
    <location>
        <begin position="146"/>
        <end position="169"/>
    </location>
</feature>
<dbReference type="GO" id="GO:1903785">
    <property type="term" value="P:L-valine transmembrane transport"/>
    <property type="evidence" value="ECO:0007669"/>
    <property type="project" value="TreeGrafter"/>
</dbReference>
<organism evidence="9 10">
    <name type="scientific">Photobacterium chitinilyticum</name>
    <dbReference type="NCBI Taxonomy" id="2485123"/>
    <lineage>
        <taxon>Bacteria</taxon>
        <taxon>Pseudomonadati</taxon>
        <taxon>Pseudomonadota</taxon>
        <taxon>Gammaproteobacteria</taxon>
        <taxon>Vibrionales</taxon>
        <taxon>Vibrionaceae</taxon>
        <taxon>Photobacterium</taxon>
    </lineage>
</organism>